<dbReference type="InterPro" id="IPR044730">
    <property type="entry name" value="RNase_H-like_dom_plant"/>
</dbReference>
<dbReference type="AlphaFoldDB" id="B8AZE4"/>
<accession>B8AZE4</accession>
<gene>
    <name evidence="2" type="ORF">OsI_18966</name>
</gene>
<protein>
    <recommendedName>
        <fullName evidence="1">RNase H type-1 domain-containing protein</fullName>
    </recommendedName>
</protein>
<dbReference type="InterPro" id="IPR036397">
    <property type="entry name" value="RNaseH_sf"/>
</dbReference>
<dbReference type="Pfam" id="PF13456">
    <property type="entry name" value="RVT_3"/>
    <property type="match status" value="1"/>
</dbReference>
<dbReference type="PANTHER" id="PTHR34146">
    <property type="entry name" value="POLYNUCLEOTIDYL TRANSFERASE, RIBONUCLEASE H-LIKE SUPERFAMILY PROTEIN-RELATED"/>
    <property type="match status" value="1"/>
</dbReference>
<dbReference type="Gene3D" id="3.30.420.10">
    <property type="entry name" value="Ribonuclease H-like superfamily/Ribonuclease H"/>
    <property type="match status" value="1"/>
</dbReference>
<dbReference type="GO" id="GO:0004523">
    <property type="term" value="F:RNA-DNA hybrid ribonuclease activity"/>
    <property type="evidence" value="ECO:0007669"/>
    <property type="project" value="InterPro"/>
</dbReference>
<dbReference type="EMBL" id="CM000130">
    <property type="protein sequence ID" value="EEC78751.1"/>
    <property type="molecule type" value="Genomic_DNA"/>
</dbReference>
<evidence type="ECO:0000313" key="3">
    <source>
        <dbReference type="Proteomes" id="UP000007015"/>
    </source>
</evidence>
<dbReference type="CDD" id="cd06222">
    <property type="entry name" value="RNase_H_like"/>
    <property type="match status" value="1"/>
</dbReference>
<feature type="domain" description="RNase H type-1" evidence="1">
    <location>
        <begin position="463"/>
        <end position="584"/>
    </location>
</feature>
<dbReference type="STRING" id="39946.B8AZE4"/>
<dbReference type="GO" id="GO:0003676">
    <property type="term" value="F:nucleic acid binding"/>
    <property type="evidence" value="ECO:0007669"/>
    <property type="project" value="InterPro"/>
</dbReference>
<dbReference type="InterPro" id="IPR002156">
    <property type="entry name" value="RNaseH_domain"/>
</dbReference>
<dbReference type="SUPFAM" id="SSF53098">
    <property type="entry name" value="Ribonuclease H-like"/>
    <property type="match status" value="1"/>
</dbReference>
<dbReference type="PANTHER" id="PTHR34146:SF3">
    <property type="entry name" value="POLYNUCLEOTIDYL TRANSFERASE, RIBONUCLEASE H-LIKE SUPERFAMILY PROTEIN"/>
    <property type="match status" value="1"/>
</dbReference>
<dbReference type="Proteomes" id="UP000007015">
    <property type="component" value="Chromosome 5"/>
</dbReference>
<dbReference type="Gramene" id="BGIOSGA019396-TA">
    <property type="protein sequence ID" value="BGIOSGA019396-PA"/>
    <property type="gene ID" value="BGIOSGA019396"/>
</dbReference>
<evidence type="ECO:0000313" key="2">
    <source>
        <dbReference type="EMBL" id="EEC78751.1"/>
    </source>
</evidence>
<dbReference type="InterPro" id="IPR012337">
    <property type="entry name" value="RNaseH-like_sf"/>
</dbReference>
<dbReference type="OMA" id="HNASGIC"/>
<organism evidence="2 3">
    <name type="scientific">Oryza sativa subsp. indica</name>
    <name type="common">Rice</name>
    <dbReference type="NCBI Taxonomy" id="39946"/>
    <lineage>
        <taxon>Eukaryota</taxon>
        <taxon>Viridiplantae</taxon>
        <taxon>Streptophyta</taxon>
        <taxon>Embryophyta</taxon>
        <taxon>Tracheophyta</taxon>
        <taxon>Spermatophyta</taxon>
        <taxon>Magnoliopsida</taxon>
        <taxon>Liliopsida</taxon>
        <taxon>Poales</taxon>
        <taxon>Poaceae</taxon>
        <taxon>BOP clade</taxon>
        <taxon>Oryzoideae</taxon>
        <taxon>Oryzeae</taxon>
        <taxon>Oryzinae</taxon>
        <taxon>Oryza</taxon>
        <taxon>Oryza sativa</taxon>
    </lineage>
</organism>
<evidence type="ECO:0000259" key="1">
    <source>
        <dbReference type="Pfam" id="PF13456"/>
    </source>
</evidence>
<keyword evidence="3" id="KW-1185">Reference proteome</keyword>
<proteinExistence type="predicted"/>
<sequence length="592" mass="68989">MGYNGPAYTWTNKRKAKQEFSVSSLFHGARRRNLSNIKLPTQKKRSDRFNHLKTGTIWLTKKETLLRNMTCYKERDLIAKYDMLQEKLSDHHRQRAKNDWVKDGNRNTSFFHQAAIKRRRKNRIVSIVCNDNFITNADDIAQVFVDYFSDLFCSNRIENPNPYNPVINNLQDIDWQVPDEEEIWQIIKGMRRNASPGPDGLNAAFYKSAWSWIKNDLMALIQDFYQTAFDRLEWGFIASALQRHGFHHHFIDLIWNSWQTPNWDKSGIMFSKKTPHNVQEAIRLIFPVNLMDATTRHLGHPLFVTNRNKFVIYRFNIEKFKAKLTALKANKLSHAGHLTYINSVFGSLPVYYMATILLSKNLLNKITAIIRKFWWTGVPLMQDDSNDMLYWKHTKNGRCTSKSAYKEIYKGEAQNLQQIDSQSLALIKAIWKYKNIPPKVIEYPMENIRRADNIPDGIRCYVDVAWDNGRTGLGIFFHDPQNHSAIFIQASSNKAQSALQAELTALYLALQIAMFLNFSGVTFLTDNTTIADTAKKRRFMEEPGHWSLRPFWSQIISSVPTHLIQVRWIPRELNKMADKLAKDAKSSSRRDI</sequence>
<dbReference type="HOGENOM" id="CLU_461096_0_0_1"/>
<reference evidence="2 3" key="1">
    <citation type="journal article" date="2005" name="PLoS Biol.">
        <title>The genomes of Oryza sativa: a history of duplications.</title>
        <authorList>
            <person name="Yu J."/>
            <person name="Wang J."/>
            <person name="Lin W."/>
            <person name="Li S."/>
            <person name="Li H."/>
            <person name="Zhou J."/>
            <person name="Ni P."/>
            <person name="Dong W."/>
            <person name="Hu S."/>
            <person name="Zeng C."/>
            <person name="Zhang J."/>
            <person name="Zhang Y."/>
            <person name="Li R."/>
            <person name="Xu Z."/>
            <person name="Li S."/>
            <person name="Li X."/>
            <person name="Zheng H."/>
            <person name="Cong L."/>
            <person name="Lin L."/>
            <person name="Yin J."/>
            <person name="Geng J."/>
            <person name="Li G."/>
            <person name="Shi J."/>
            <person name="Liu J."/>
            <person name="Lv H."/>
            <person name="Li J."/>
            <person name="Wang J."/>
            <person name="Deng Y."/>
            <person name="Ran L."/>
            <person name="Shi X."/>
            <person name="Wang X."/>
            <person name="Wu Q."/>
            <person name="Li C."/>
            <person name="Ren X."/>
            <person name="Wang J."/>
            <person name="Wang X."/>
            <person name="Li D."/>
            <person name="Liu D."/>
            <person name="Zhang X."/>
            <person name="Ji Z."/>
            <person name="Zhao W."/>
            <person name="Sun Y."/>
            <person name="Zhang Z."/>
            <person name="Bao J."/>
            <person name="Han Y."/>
            <person name="Dong L."/>
            <person name="Ji J."/>
            <person name="Chen P."/>
            <person name="Wu S."/>
            <person name="Liu J."/>
            <person name="Xiao Y."/>
            <person name="Bu D."/>
            <person name="Tan J."/>
            <person name="Yang L."/>
            <person name="Ye C."/>
            <person name="Zhang J."/>
            <person name="Xu J."/>
            <person name="Zhou Y."/>
            <person name="Yu Y."/>
            <person name="Zhang B."/>
            <person name="Zhuang S."/>
            <person name="Wei H."/>
            <person name="Liu B."/>
            <person name="Lei M."/>
            <person name="Yu H."/>
            <person name="Li Y."/>
            <person name="Xu H."/>
            <person name="Wei S."/>
            <person name="He X."/>
            <person name="Fang L."/>
            <person name="Zhang Z."/>
            <person name="Zhang Y."/>
            <person name="Huang X."/>
            <person name="Su Z."/>
            <person name="Tong W."/>
            <person name="Li J."/>
            <person name="Tong Z."/>
            <person name="Li S."/>
            <person name="Ye J."/>
            <person name="Wang L."/>
            <person name="Fang L."/>
            <person name="Lei T."/>
            <person name="Chen C."/>
            <person name="Chen H."/>
            <person name="Xu Z."/>
            <person name="Li H."/>
            <person name="Huang H."/>
            <person name="Zhang F."/>
            <person name="Xu H."/>
            <person name="Li N."/>
            <person name="Zhao C."/>
            <person name="Li S."/>
            <person name="Dong L."/>
            <person name="Huang Y."/>
            <person name="Li L."/>
            <person name="Xi Y."/>
            <person name="Qi Q."/>
            <person name="Li W."/>
            <person name="Zhang B."/>
            <person name="Hu W."/>
            <person name="Zhang Y."/>
            <person name="Tian X."/>
            <person name="Jiao Y."/>
            <person name="Liang X."/>
            <person name="Jin J."/>
            <person name="Gao L."/>
            <person name="Zheng W."/>
            <person name="Hao B."/>
            <person name="Liu S."/>
            <person name="Wang W."/>
            <person name="Yuan L."/>
            <person name="Cao M."/>
            <person name="McDermott J."/>
            <person name="Samudrala R."/>
            <person name="Wang J."/>
            <person name="Wong G.K."/>
            <person name="Yang H."/>
        </authorList>
    </citation>
    <scope>NUCLEOTIDE SEQUENCE [LARGE SCALE GENOMIC DNA]</scope>
    <source>
        <strain evidence="3">cv. 93-11</strain>
    </source>
</reference>
<name>B8AZE4_ORYSI</name>